<accession>W4VBX9</accession>
<dbReference type="RefSeq" id="WP_038290870.1">
    <property type="nucleotide sequence ID" value="NZ_BAVR01000063.1"/>
</dbReference>
<dbReference type="SUPFAM" id="SSF52540">
    <property type="entry name" value="P-loop containing nucleoside triphosphate hydrolases"/>
    <property type="match status" value="1"/>
</dbReference>
<dbReference type="STRING" id="1294263.JCM21531_3893"/>
<comment type="caution">
    <text evidence="2">The sequence shown here is derived from an EMBL/GenBank/DDBJ whole genome shotgun (WGS) entry which is preliminary data.</text>
</comment>
<dbReference type="PANTHER" id="PTHR40396">
    <property type="entry name" value="ATPASE-LIKE PROTEIN"/>
    <property type="match status" value="1"/>
</dbReference>
<sequence>MLLEFRTKNYKSFKDELVFSLVPAPKQTGLDYSILNETIGKNVYKGLCSAVIYGPNASGKTNIIGAMDTFKSIVLRGNIRNSDDKSYPNAAASTLELIPNSADVNSEPVFFSIKFTTNGILVEYSFTADLGKFLETDYPRKILSETLAINNIVIFSRNPKLEFYSLKPIQDFFINAFEENAESAIALAKSNLDDEELFLMNGFKNMFSSKLVELISDWLNNKFMIIYQANSMRLIRKFSDPRKKSVYIEKTLNEAASCFGINSNALGYIVNDENNEATLFSLFNNTEKKAAVPAELFESYGTIRFINMFPLIAIALKNGCTLVADEFDASIHPIALMNIINIFHNNEINIHRAQLVFNTHNPIFLNSNLYRRDEIKFVERDDKTYFSTHYSLSDFGTAGKSGVRKNEDYMKNYFVDRYGAIKDVDFTPIFQELISHESEV</sequence>
<dbReference type="Proteomes" id="UP000019109">
    <property type="component" value="Unassembled WGS sequence"/>
</dbReference>
<name>W4VBX9_9FIRM</name>
<dbReference type="GO" id="GO:0016887">
    <property type="term" value="F:ATP hydrolysis activity"/>
    <property type="evidence" value="ECO:0007669"/>
    <property type="project" value="InterPro"/>
</dbReference>
<dbReference type="InterPro" id="IPR027417">
    <property type="entry name" value="P-loop_NTPase"/>
</dbReference>
<reference evidence="2" key="1">
    <citation type="journal article" date="2014" name="Genome Announc.">
        <title>Draft Genome Sequence of Clostridium straminisolvens Strain JCM 21531T, Isolated from a Cellulose-Degrading Bacterial Community.</title>
        <authorList>
            <person name="Yuki M."/>
            <person name="Oshima K."/>
            <person name="Suda W."/>
            <person name="Sakamoto M."/>
            <person name="Kitamura K."/>
            <person name="Iida T."/>
            <person name="Hattori M."/>
            <person name="Ohkuma M."/>
        </authorList>
    </citation>
    <scope>NUCLEOTIDE SEQUENCE [LARGE SCALE GENOMIC DNA]</scope>
    <source>
        <strain evidence="2">JCM 21531</strain>
    </source>
</reference>
<dbReference type="InterPro" id="IPR003959">
    <property type="entry name" value="ATPase_AAA_core"/>
</dbReference>
<protein>
    <recommendedName>
        <fullName evidence="1">ATPase AAA-type core domain-containing protein</fullName>
    </recommendedName>
</protein>
<dbReference type="PANTHER" id="PTHR40396:SF1">
    <property type="entry name" value="ATPASE AAA-TYPE CORE DOMAIN-CONTAINING PROTEIN"/>
    <property type="match status" value="1"/>
</dbReference>
<keyword evidence="3" id="KW-1185">Reference proteome</keyword>
<dbReference type="OrthoDB" id="9809324at2"/>
<dbReference type="EMBL" id="BAVR01000063">
    <property type="protein sequence ID" value="GAE90298.1"/>
    <property type="molecule type" value="Genomic_DNA"/>
</dbReference>
<feature type="domain" description="ATPase AAA-type core" evidence="1">
    <location>
        <begin position="50"/>
        <end position="365"/>
    </location>
</feature>
<evidence type="ECO:0000259" key="1">
    <source>
        <dbReference type="Pfam" id="PF13304"/>
    </source>
</evidence>
<dbReference type="Gene3D" id="3.40.50.300">
    <property type="entry name" value="P-loop containing nucleotide triphosphate hydrolases"/>
    <property type="match status" value="1"/>
</dbReference>
<dbReference type="AlphaFoldDB" id="W4VBX9"/>
<proteinExistence type="predicted"/>
<evidence type="ECO:0000313" key="2">
    <source>
        <dbReference type="EMBL" id="GAE90298.1"/>
    </source>
</evidence>
<organism evidence="2 3">
    <name type="scientific">Acetivibrio straminisolvens JCM 21531</name>
    <dbReference type="NCBI Taxonomy" id="1294263"/>
    <lineage>
        <taxon>Bacteria</taxon>
        <taxon>Bacillati</taxon>
        <taxon>Bacillota</taxon>
        <taxon>Clostridia</taxon>
        <taxon>Eubacteriales</taxon>
        <taxon>Oscillospiraceae</taxon>
        <taxon>Acetivibrio</taxon>
    </lineage>
</organism>
<gene>
    <name evidence="2" type="ORF">JCM21531_3893</name>
</gene>
<dbReference type="Pfam" id="PF13304">
    <property type="entry name" value="AAA_21"/>
    <property type="match status" value="1"/>
</dbReference>
<dbReference type="GO" id="GO:0005524">
    <property type="term" value="F:ATP binding"/>
    <property type="evidence" value="ECO:0007669"/>
    <property type="project" value="InterPro"/>
</dbReference>
<evidence type="ECO:0000313" key="3">
    <source>
        <dbReference type="Proteomes" id="UP000019109"/>
    </source>
</evidence>